<dbReference type="EMBL" id="FNQP01000028">
    <property type="protein sequence ID" value="SEB04850.1"/>
    <property type="molecule type" value="Genomic_DNA"/>
</dbReference>
<sequence length="201" mass="22720">MQHESDGRDEDDDDTDPVMERELKALYQAALLDEDFQQQVHDNVQALSDAERQKLSKQPSIQPFLHDELMPAPLQARLRALQAEKKKPWWKTLWSPEGWVLLPLPGPAFSLPAVLVIGGLLGVLLTPTLLTPQVTPEEWQLRSTTAADDATGACEFSEALRGDPDTWWAAIQQCEQQAQQQVQRETMALQQRYPNFQPSNP</sequence>
<dbReference type="AlphaFoldDB" id="A0A1H4G732"/>
<evidence type="ECO:0000313" key="3">
    <source>
        <dbReference type="Proteomes" id="UP000199397"/>
    </source>
</evidence>
<name>A0A1H4G732_9GAMM</name>
<feature type="region of interest" description="Disordered" evidence="1">
    <location>
        <begin position="1"/>
        <end position="20"/>
    </location>
</feature>
<evidence type="ECO:0000256" key="1">
    <source>
        <dbReference type="SAM" id="MobiDB-lite"/>
    </source>
</evidence>
<proteinExistence type="predicted"/>
<dbReference type="RefSeq" id="WP_093070370.1">
    <property type="nucleotide sequence ID" value="NZ_FNQP01000028.1"/>
</dbReference>
<organism evidence="2 3">
    <name type="scientific">Thiothrix caldifontis</name>
    <dbReference type="NCBI Taxonomy" id="525918"/>
    <lineage>
        <taxon>Bacteria</taxon>
        <taxon>Pseudomonadati</taxon>
        <taxon>Pseudomonadota</taxon>
        <taxon>Gammaproteobacteria</taxon>
        <taxon>Thiotrichales</taxon>
        <taxon>Thiotrichaceae</taxon>
        <taxon>Thiothrix</taxon>
    </lineage>
</organism>
<gene>
    <name evidence="2" type="ORF">SAMN05660964_03285</name>
</gene>
<reference evidence="2 3" key="1">
    <citation type="submission" date="2016-10" db="EMBL/GenBank/DDBJ databases">
        <authorList>
            <person name="de Groot N.N."/>
        </authorList>
    </citation>
    <scope>NUCLEOTIDE SEQUENCE [LARGE SCALE GENOMIC DNA]</scope>
    <source>
        <strain evidence="2 3">DSM 21228</strain>
    </source>
</reference>
<dbReference type="STRING" id="525918.SAMN05660964_03285"/>
<protein>
    <submittedName>
        <fullName evidence="2">Uncharacterized protein</fullName>
    </submittedName>
</protein>
<dbReference type="OrthoDB" id="10005930at2"/>
<accession>A0A1H4G732</accession>
<keyword evidence="3" id="KW-1185">Reference proteome</keyword>
<dbReference type="Proteomes" id="UP000199397">
    <property type="component" value="Unassembled WGS sequence"/>
</dbReference>
<evidence type="ECO:0000313" key="2">
    <source>
        <dbReference type="EMBL" id="SEB04850.1"/>
    </source>
</evidence>
<feature type="compositionally biased region" description="Acidic residues" evidence="1">
    <location>
        <begin position="7"/>
        <end position="17"/>
    </location>
</feature>